<evidence type="ECO:0000256" key="3">
    <source>
        <dbReference type="RuleBase" id="RU000363"/>
    </source>
</evidence>
<dbReference type="PANTHER" id="PTHR44196:SF1">
    <property type="entry name" value="DEHYDROGENASE_REDUCTASE SDR FAMILY MEMBER 7B"/>
    <property type="match status" value="1"/>
</dbReference>
<dbReference type="PROSITE" id="PS00061">
    <property type="entry name" value="ADH_SHORT"/>
    <property type="match status" value="1"/>
</dbReference>
<accession>A0A0J8GSZ7</accession>
<proteinExistence type="inferred from homology"/>
<dbReference type="InterPro" id="IPR036291">
    <property type="entry name" value="NAD(P)-bd_dom_sf"/>
</dbReference>
<comment type="similarity">
    <text evidence="1 3">Belongs to the short-chain dehydrogenases/reductases (SDR) family.</text>
</comment>
<dbReference type="AlphaFoldDB" id="A0A0J8GSZ7"/>
<dbReference type="Proteomes" id="UP000037600">
    <property type="component" value="Unassembled WGS sequence"/>
</dbReference>
<dbReference type="RefSeq" id="WP_048691020.1">
    <property type="nucleotide sequence ID" value="NZ_KQ130486.1"/>
</dbReference>
<organism evidence="4 5">
    <name type="scientific">Catenovulum maritimum</name>
    <dbReference type="NCBI Taxonomy" id="1513271"/>
    <lineage>
        <taxon>Bacteria</taxon>
        <taxon>Pseudomonadati</taxon>
        <taxon>Pseudomonadota</taxon>
        <taxon>Gammaproteobacteria</taxon>
        <taxon>Alteromonadales</taxon>
        <taxon>Alteromonadaceae</taxon>
        <taxon>Catenovulum</taxon>
    </lineage>
</organism>
<keyword evidence="2" id="KW-0560">Oxidoreductase</keyword>
<evidence type="ECO:0000256" key="1">
    <source>
        <dbReference type="ARBA" id="ARBA00006484"/>
    </source>
</evidence>
<dbReference type="PANTHER" id="PTHR44196">
    <property type="entry name" value="DEHYDROGENASE/REDUCTASE SDR FAMILY MEMBER 7B"/>
    <property type="match status" value="1"/>
</dbReference>
<dbReference type="CDD" id="cd05233">
    <property type="entry name" value="SDR_c"/>
    <property type="match status" value="1"/>
</dbReference>
<dbReference type="GO" id="GO:0016020">
    <property type="term" value="C:membrane"/>
    <property type="evidence" value="ECO:0007669"/>
    <property type="project" value="TreeGrafter"/>
</dbReference>
<keyword evidence="5" id="KW-1185">Reference proteome</keyword>
<dbReference type="STRING" id="1513271.XM47_06720"/>
<evidence type="ECO:0000313" key="5">
    <source>
        <dbReference type="Proteomes" id="UP000037600"/>
    </source>
</evidence>
<sequence>MTKHIVLTGATSGIGRALAIQAHQLGYKLSLCGRSQAKMDQTLAMLSELELNMENVLSDCFCVSDSQSIQAFSAKAKQANGDIDILINCAGLNNVRTLGYQTEIEALDWMMKINCYAPIELIKSVLPDMLAAKQGCIVNVLSTVCLFANAGISSYTASKMALDGYTKVMRKEHRADNIKFLSVYPGGVDTEFRAAERPQYLTADAVAKAILNQIDTDANTHIHELVIRPPAEENFC</sequence>
<evidence type="ECO:0000256" key="2">
    <source>
        <dbReference type="ARBA" id="ARBA00023002"/>
    </source>
</evidence>
<dbReference type="SUPFAM" id="SSF51735">
    <property type="entry name" value="NAD(P)-binding Rossmann-fold domains"/>
    <property type="match status" value="1"/>
</dbReference>
<reference evidence="4 5" key="1">
    <citation type="submission" date="2015-04" db="EMBL/GenBank/DDBJ databases">
        <title>Draft Genome Sequence of the Novel Agar-Digesting Marine Bacterium Q1.</title>
        <authorList>
            <person name="Li Y."/>
            <person name="Li D."/>
            <person name="Chen G."/>
            <person name="Du Z."/>
        </authorList>
    </citation>
    <scope>NUCLEOTIDE SEQUENCE [LARGE SCALE GENOMIC DNA]</scope>
    <source>
        <strain evidence="4 5">Q1</strain>
    </source>
</reference>
<dbReference type="OrthoDB" id="9808814at2"/>
<protein>
    <submittedName>
        <fullName evidence="4">Short-chain dehydrogenase</fullName>
    </submittedName>
</protein>
<dbReference type="GO" id="GO:0016491">
    <property type="term" value="F:oxidoreductase activity"/>
    <property type="evidence" value="ECO:0007669"/>
    <property type="project" value="UniProtKB-KW"/>
</dbReference>
<dbReference type="EMBL" id="LAZL01000008">
    <property type="protein sequence ID" value="KMT65882.1"/>
    <property type="molecule type" value="Genomic_DNA"/>
</dbReference>
<gene>
    <name evidence="4" type="ORF">XM47_06720</name>
</gene>
<dbReference type="InterPro" id="IPR020904">
    <property type="entry name" value="Sc_DH/Rdtase_CS"/>
</dbReference>
<dbReference type="InterPro" id="IPR002347">
    <property type="entry name" value="SDR_fam"/>
</dbReference>
<name>A0A0J8GSZ7_9ALTE</name>
<dbReference type="PRINTS" id="PR00080">
    <property type="entry name" value="SDRFAMILY"/>
</dbReference>
<evidence type="ECO:0000313" key="4">
    <source>
        <dbReference type="EMBL" id="KMT65882.1"/>
    </source>
</evidence>
<dbReference type="Gene3D" id="3.40.50.720">
    <property type="entry name" value="NAD(P)-binding Rossmann-like Domain"/>
    <property type="match status" value="1"/>
</dbReference>
<comment type="caution">
    <text evidence="4">The sequence shown here is derived from an EMBL/GenBank/DDBJ whole genome shotgun (WGS) entry which is preliminary data.</text>
</comment>
<dbReference type="Pfam" id="PF00106">
    <property type="entry name" value="adh_short"/>
    <property type="match status" value="1"/>
</dbReference>
<dbReference type="PRINTS" id="PR00081">
    <property type="entry name" value="GDHRDH"/>
</dbReference>